<evidence type="ECO:0000313" key="7">
    <source>
        <dbReference type="Proteomes" id="UP000007881"/>
    </source>
</evidence>
<feature type="domain" description="Gfo/Idh/MocA-like oxidoreductase N-terminal" evidence="4">
    <location>
        <begin position="10"/>
        <end position="130"/>
    </location>
</feature>
<dbReference type="OrthoDB" id="9783105at2"/>
<comment type="similarity">
    <text evidence="1">Belongs to the Gfo/Idh/MocA family.</text>
</comment>
<dbReference type="Pfam" id="PF22725">
    <property type="entry name" value="GFO_IDH_MocA_C3"/>
    <property type="match status" value="1"/>
</dbReference>
<evidence type="ECO:0000256" key="1">
    <source>
        <dbReference type="ARBA" id="ARBA00010928"/>
    </source>
</evidence>
<dbReference type="InterPro" id="IPR023210">
    <property type="entry name" value="NADP_OxRdtase_dom"/>
</dbReference>
<protein>
    <submittedName>
        <fullName evidence="6">Putative oxidoreductase</fullName>
    </submittedName>
</protein>
<dbReference type="eggNOG" id="COG0673">
    <property type="taxonomic scope" value="Bacteria"/>
</dbReference>
<dbReference type="InterPro" id="IPR036812">
    <property type="entry name" value="NAD(P)_OxRdtase_dom_sf"/>
</dbReference>
<dbReference type="Proteomes" id="UP000007881">
    <property type="component" value="Chromosome"/>
</dbReference>
<dbReference type="Pfam" id="PF00248">
    <property type="entry name" value="Aldo_ket_red"/>
    <property type="match status" value="1"/>
</dbReference>
<sequence length="666" mass="70371">MTTDATTSLRWGILSTGRIAHAFASHLPASRTGRLVAVASRATEPAEAFAAECRAAHGEVRAHGSYAALLADPEVEAIYLATPHPQHAEWLVKAARAGKHVLCEKPLAVNFADAEAALAEAAASGVTVREAFMYRCHPQTAAIAEAIRGGKIGDVRLIEAVFSFDVGETRTGRLVENDAAGGGILDVGCYTMNLARSLAGAARGEPFAEPRGLAGQAFVGDTGVDEWAIADADFGGGLLAQLRCGVRLKQDGPQLRVTGSAGSLVAEQVFIPAREGGEAGFDLTTDAGTERVTAASERALYGLEADAFAAAVAGEASPLPTPADTLGNMAALDRWRDAVGLRYGIETPAKYRSTRVGGEPLAAGSRIPSVTLAGVAGRVSRLVLGCDNKNHLAELAPVADAYWAAGGNAFDTAQVYGKPRSKALGDWLAHRGVAAEAHVICKGAHSPRCHPSQVGVELDLQLGWLGLDACSFYFLHRDNPEVPVGEFVDAVDELASAGKITGLSGGSNWSLQRVKEANAYAAANGRRAFTAVSQNLSLAVMVDPIWGGCVTAHQPDWLAWLEETQTPNFAWSSQARGFFAAGRDLDEAEVKRCWVSEDNLERKRRAVELAEKKGCDAINVAGAWVLRQPFPSFALIGPRQVSELHSTLATLDVTLTDEEVAWLDLR</sequence>
<dbReference type="SUPFAM" id="SSF51735">
    <property type="entry name" value="NAD(P)-binding Rossmann-fold domains"/>
    <property type="match status" value="1"/>
</dbReference>
<dbReference type="GO" id="GO:0000166">
    <property type="term" value="F:nucleotide binding"/>
    <property type="evidence" value="ECO:0007669"/>
    <property type="project" value="InterPro"/>
</dbReference>
<dbReference type="HOGENOM" id="CLU_411546_0_0_0"/>
<evidence type="ECO:0000259" key="4">
    <source>
        <dbReference type="Pfam" id="PF01408"/>
    </source>
</evidence>
<dbReference type="Gene3D" id="3.30.360.10">
    <property type="entry name" value="Dihydrodipicolinate Reductase, domain 2"/>
    <property type="match status" value="1"/>
</dbReference>
<dbReference type="EMBL" id="AP012338">
    <property type="protein sequence ID" value="BAM04204.1"/>
    <property type="molecule type" value="Genomic_DNA"/>
</dbReference>
<dbReference type="STRING" id="1142394.PSMK_20450"/>
<proteinExistence type="inferred from homology"/>
<dbReference type="PANTHER" id="PTHR22604">
    <property type="entry name" value="OXIDOREDUCTASES"/>
    <property type="match status" value="1"/>
</dbReference>
<keyword evidence="2" id="KW-0560">Oxidoreductase</keyword>
<dbReference type="Gene3D" id="3.40.50.720">
    <property type="entry name" value="NAD(P)-binding Rossmann-like Domain"/>
    <property type="match status" value="1"/>
</dbReference>
<gene>
    <name evidence="6" type="ordered locus">PSMK_20450</name>
</gene>
<evidence type="ECO:0000259" key="5">
    <source>
        <dbReference type="Pfam" id="PF22725"/>
    </source>
</evidence>
<evidence type="ECO:0000259" key="3">
    <source>
        <dbReference type="Pfam" id="PF00248"/>
    </source>
</evidence>
<feature type="domain" description="NADP-dependent oxidoreductase" evidence="3">
    <location>
        <begin position="393"/>
        <end position="664"/>
    </location>
</feature>
<dbReference type="InterPro" id="IPR036291">
    <property type="entry name" value="NAD(P)-bd_dom_sf"/>
</dbReference>
<dbReference type="AlphaFoldDB" id="I0IG16"/>
<dbReference type="GO" id="GO:0016491">
    <property type="term" value="F:oxidoreductase activity"/>
    <property type="evidence" value="ECO:0007669"/>
    <property type="project" value="UniProtKB-KW"/>
</dbReference>
<dbReference type="CDD" id="cd19082">
    <property type="entry name" value="AKR_AKR10A1_2"/>
    <property type="match status" value="1"/>
</dbReference>
<accession>I0IG16</accession>
<dbReference type="Pfam" id="PF01408">
    <property type="entry name" value="GFO_IDH_MocA"/>
    <property type="match status" value="1"/>
</dbReference>
<dbReference type="RefSeq" id="WP_014437422.1">
    <property type="nucleotide sequence ID" value="NC_017080.1"/>
</dbReference>
<dbReference type="SUPFAM" id="SSF55347">
    <property type="entry name" value="Glyceraldehyde-3-phosphate dehydrogenase-like, C-terminal domain"/>
    <property type="match status" value="1"/>
</dbReference>
<keyword evidence="7" id="KW-1185">Reference proteome</keyword>
<dbReference type="InterPro" id="IPR050984">
    <property type="entry name" value="Gfo/Idh/MocA_domain"/>
</dbReference>
<dbReference type="eggNOG" id="COG0667">
    <property type="taxonomic scope" value="Bacteria"/>
</dbReference>
<dbReference type="InterPro" id="IPR055170">
    <property type="entry name" value="GFO_IDH_MocA-like_dom"/>
</dbReference>
<dbReference type="Gene3D" id="3.20.20.100">
    <property type="entry name" value="NADP-dependent oxidoreductase domain"/>
    <property type="match status" value="1"/>
</dbReference>
<evidence type="ECO:0000256" key="2">
    <source>
        <dbReference type="ARBA" id="ARBA00023002"/>
    </source>
</evidence>
<dbReference type="SUPFAM" id="SSF51430">
    <property type="entry name" value="NAD(P)-linked oxidoreductase"/>
    <property type="match status" value="1"/>
</dbReference>
<organism evidence="6 7">
    <name type="scientific">Phycisphaera mikurensis (strain NBRC 102666 / KCTC 22515 / FYK2301M01)</name>
    <dbReference type="NCBI Taxonomy" id="1142394"/>
    <lineage>
        <taxon>Bacteria</taxon>
        <taxon>Pseudomonadati</taxon>
        <taxon>Planctomycetota</taxon>
        <taxon>Phycisphaerae</taxon>
        <taxon>Phycisphaerales</taxon>
        <taxon>Phycisphaeraceae</taxon>
        <taxon>Phycisphaera</taxon>
    </lineage>
</organism>
<reference evidence="6 7" key="1">
    <citation type="submission" date="2012-02" db="EMBL/GenBank/DDBJ databases">
        <title>Complete genome sequence of Phycisphaera mikurensis NBRC 102666.</title>
        <authorList>
            <person name="Ankai A."/>
            <person name="Hosoyama A."/>
            <person name="Terui Y."/>
            <person name="Sekine M."/>
            <person name="Fukai R."/>
            <person name="Kato Y."/>
            <person name="Nakamura S."/>
            <person name="Yamada-Narita S."/>
            <person name="Kawakoshi A."/>
            <person name="Fukunaga Y."/>
            <person name="Yamazaki S."/>
            <person name="Fujita N."/>
        </authorList>
    </citation>
    <scope>NUCLEOTIDE SEQUENCE [LARGE SCALE GENOMIC DNA]</scope>
    <source>
        <strain evidence="7">NBRC 102666 / KCTC 22515 / FYK2301M01</strain>
    </source>
</reference>
<evidence type="ECO:0000313" key="6">
    <source>
        <dbReference type="EMBL" id="BAM04204.1"/>
    </source>
</evidence>
<dbReference type="InterPro" id="IPR000683">
    <property type="entry name" value="Gfo/Idh/MocA-like_OxRdtase_N"/>
</dbReference>
<feature type="domain" description="GFO/IDH/MocA-like oxidoreductase" evidence="5">
    <location>
        <begin position="142"/>
        <end position="264"/>
    </location>
</feature>
<dbReference type="KEGG" id="phm:PSMK_20450"/>
<dbReference type="PANTHER" id="PTHR22604:SF105">
    <property type="entry name" value="TRANS-1,2-DIHYDROBENZENE-1,2-DIOL DEHYDROGENASE"/>
    <property type="match status" value="1"/>
</dbReference>
<name>I0IG16_PHYMF</name>